<proteinExistence type="predicted"/>
<evidence type="ECO:0000313" key="1">
    <source>
        <dbReference type="EMBL" id="KAK3577159.1"/>
    </source>
</evidence>
<comment type="caution">
    <text evidence="1">The sequence shown here is derived from an EMBL/GenBank/DDBJ whole genome shotgun (WGS) entry which is preliminary data.</text>
</comment>
<dbReference type="AlphaFoldDB" id="A0AAE0RPC0"/>
<gene>
    <name evidence="1" type="ORF">CHS0354_037495</name>
</gene>
<reference evidence="1" key="1">
    <citation type="journal article" date="2021" name="Genome Biol. Evol.">
        <title>A High-Quality Reference Genome for a Parasitic Bivalve with Doubly Uniparental Inheritance (Bivalvia: Unionida).</title>
        <authorList>
            <person name="Smith C.H."/>
        </authorList>
    </citation>
    <scope>NUCLEOTIDE SEQUENCE</scope>
    <source>
        <strain evidence="1">CHS0354</strain>
    </source>
</reference>
<name>A0AAE0RPC0_9BIVA</name>
<evidence type="ECO:0000313" key="2">
    <source>
        <dbReference type="Proteomes" id="UP001195483"/>
    </source>
</evidence>
<protein>
    <submittedName>
        <fullName evidence="1">Uncharacterized protein</fullName>
    </submittedName>
</protein>
<organism evidence="1 2">
    <name type="scientific">Potamilus streckersoni</name>
    <dbReference type="NCBI Taxonomy" id="2493646"/>
    <lineage>
        <taxon>Eukaryota</taxon>
        <taxon>Metazoa</taxon>
        <taxon>Spiralia</taxon>
        <taxon>Lophotrochozoa</taxon>
        <taxon>Mollusca</taxon>
        <taxon>Bivalvia</taxon>
        <taxon>Autobranchia</taxon>
        <taxon>Heteroconchia</taxon>
        <taxon>Palaeoheterodonta</taxon>
        <taxon>Unionida</taxon>
        <taxon>Unionoidea</taxon>
        <taxon>Unionidae</taxon>
        <taxon>Ambleminae</taxon>
        <taxon>Lampsilini</taxon>
        <taxon>Potamilus</taxon>
    </lineage>
</organism>
<dbReference type="Proteomes" id="UP001195483">
    <property type="component" value="Unassembled WGS sequence"/>
</dbReference>
<accession>A0AAE0RPC0</accession>
<sequence>MATDSDWIDCPLKWTTINTFSKRSRPLEIFIENKTLYMLQLDQDCLNSGERIESTFKKVLYPQSSWLTLVANKSPSIAPAVGGGLKYRLVDKEYILYLGFSNPFSGGHVSFVNLSKVEHTAKWAFDEAKDGSFKSSEFGEHRLTAEVVDGRYCGSKRIVFRLE</sequence>
<reference evidence="1" key="2">
    <citation type="journal article" date="2021" name="Genome Biol. Evol.">
        <title>Developing a high-quality reference genome for a parasitic bivalve with doubly uniparental inheritance (Bivalvia: Unionida).</title>
        <authorList>
            <person name="Smith C.H."/>
        </authorList>
    </citation>
    <scope>NUCLEOTIDE SEQUENCE</scope>
    <source>
        <strain evidence="1">CHS0354</strain>
        <tissue evidence="1">Mantle</tissue>
    </source>
</reference>
<keyword evidence="2" id="KW-1185">Reference proteome</keyword>
<dbReference type="EMBL" id="JAEAOA010002192">
    <property type="protein sequence ID" value="KAK3577159.1"/>
    <property type="molecule type" value="Genomic_DNA"/>
</dbReference>
<dbReference type="Gene3D" id="2.60.270.50">
    <property type="match status" value="1"/>
</dbReference>
<reference evidence="1" key="3">
    <citation type="submission" date="2023-05" db="EMBL/GenBank/DDBJ databases">
        <authorList>
            <person name="Smith C.H."/>
        </authorList>
    </citation>
    <scope>NUCLEOTIDE SEQUENCE</scope>
    <source>
        <strain evidence="1">CHS0354</strain>
        <tissue evidence="1">Mantle</tissue>
    </source>
</reference>